<feature type="compositionally biased region" description="Basic and acidic residues" evidence="1">
    <location>
        <begin position="305"/>
        <end position="323"/>
    </location>
</feature>
<reference evidence="2" key="2">
    <citation type="submission" date="2021-08" db="EMBL/GenBank/DDBJ databases">
        <authorList>
            <person name="Gostincar C."/>
            <person name="Sun X."/>
            <person name="Song Z."/>
            <person name="Gunde-Cimerman N."/>
        </authorList>
    </citation>
    <scope>NUCLEOTIDE SEQUENCE</scope>
    <source>
        <strain evidence="2">EXF-9911</strain>
    </source>
</reference>
<feature type="region of interest" description="Disordered" evidence="1">
    <location>
        <begin position="104"/>
        <end position="125"/>
    </location>
</feature>
<protein>
    <recommendedName>
        <fullName evidence="4">Protein kinase domain-containing protein</fullName>
    </recommendedName>
</protein>
<organism evidence="2 3">
    <name type="scientific">Aureobasidium melanogenum</name>
    <name type="common">Aureobasidium pullulans var. melanogenum</name>
    <dbReference type="NCBI Taxonomy" id="46634"/>
    <lineage>
        <taxon>Eukaryota</taxon>
        <taxon>Fungi</taxon>
        <taxon>Dikarya</taxon>
        <taxon>Ascomycota</taxon>
        <taxon>Pezizomycotina</taxon>
        <taxon>Dothideomycetes</taxon>
        <taxon>Dothideomycetidae</taxon>
        <taxon>Dothideales</taxon>
        <taxon>Saccotheciaceae</taxon>
        <taxon>Aureobasidium</taxon>
    </lineage>
</organism>
<dbReference type="Gene3D" id="1.10.510.10">
    <property type="entry name" value="Transferase(Phosphotransferase) domain 1"/>
    <property type="match status" value="1"/>
</dbReference>
<evidence type="ECO:0000313" key="2">
    <source>
        <dbReference type="EMBL" id="KAG9682830.1"/>
    </source>
</evidence>
<sequence>MDVDVNTTKLTSIQSQSLTEVSDRVQIVYLSGPIRIFLSINEREETECSAHNKRDSCSKTSAAVTDSASAANKEAFQLHRPINEPSLESCGKLSYIDSTSSKRTANCPSTAMEEESSTVKQPDCNHPSETLSPFCPYITGNEILLRSPTSDNSIKAVIVKYFPATLSCCMVIRFVEPPVFNNTSECVLKLYDRRFSTQHREDWEVSPWTPELEKEYQDFVECGDAEEFFSYWDAEKERDGEWSAACVGNYDRWSIAKHEAYLQWDATNTCETEKKAYEHMAKLQGEDVPRVFGEVFLDQPAAHQGQRDGDEAGKDEAESTREDYDIDPQTINIPGILIQYINGFHLTDLHEDLPQDCWQSIVDTSVEKLHHIQECGILNRDLNTRSFMVDPLTHKVMMIDFGIVLFREDSEDDTEWERLQAEQDEEGALALPMQTYLKKRGGGSIVYKPSEQYWRLKYRYRGMEGEREGGTEEEEEYMKKHKDFVFEI</sequence>
<evidence type="ECO:0000256" key="1">
    <source>
        <dbReference type="SAM" id="MobiDB-lite"/>
    </source>
</evidence>
<gene>
    <name evidence="2" type="ORF">KCU76_g13534</name>
</gene>
<feature type="region of interest" description="Disordered" evidence="1">
    <location>
        <begin position="299"/>
        <end position="325"/>
    </location>
</feature>
<feature type="non-terminal residue" evidence="2">
    <location>
        <position position="1"/>
    </location>
</feature>
<reference evidence="2" key="1">
    <citation type="journal article" date="2021" name="J Fungi (Basel)">
        <title>Virulence traits and population genomics of the black yeast Aureobasidium melanogenum.</title>
        <authorList>
            <person name="Cernosa A."/>
            <person name="Sun X."/>
            <person name="Gostincar C."/>
            <person name="Fang C."/>
            <person name="Gunde-Cimerman N."/>
            <person name="Song Z."/>
        </authorList>
    </citation>
    <scope>NUCLEOTIDE SEQUENCE</scope>
    <source>
        <strain evidence="2">EXF-9911</strain>
    </source>
</reference>
<evidence type="ECO:0000313" key="3">
    <source>
        <dbReference type="Proteomes" id="UP000779574"/>
    </source>
</evidence>
<dbReference type="SUPFAM" id="SSF56112">
    <property type="entry name" value="Protein kinase-like (PK-like)"/>
    <property type="match status" value="1"/>
</dbReference>
<dbReference type="AlphaFoldDB" id="A0A9P8J3B0"/>
<dbReference type="EMBL" id="JAHFXF010000762">
    <property type="protein sequence ID" value="KAG9682830.1"/>
    <property type="molecule type" value="Genomic_DNA"/>
</dbReference>
<dbReference type="Proteomes" id="UP000779574">
    <property type="component" value="Unassembled WGS sequence"/>
</dbReference>
<comment type="caution">
    <text evidence="2">The sequence shown here is derived from an EMBL/GenBank/DDBJ whole genome shotgun (WGS) entry which is preliminary data.</text>
</comment>
<dbReference type="InterPro" id="IPR011009">
    <property type="entry name" value="Kinase-like_dom_sf"/>
</dbReference>
<dbReference type="OrthoDB" id="3861138at2759"/>
<name>A0A9P8J3B0_AURME</name>
<accession>A0A9P8J3B0</accession>
<proteinExistence type="predicted"/>
<evidence type="ECO:0008006" key="4">
    <source>
        <dbReference type="Google" id="ProtNLM"/>
    </source>
</evidence>